<dbReference type="OrthoDB" id="88903at2"/>
<feature type="domain" description="KAP NTPase" evidence="1">
    <location>
        <begin position="124"/>
        <end position="248"/>
    </location>
</feature>
<sequence length="629" mass="73404">MGSTNNSLNLNSERLLRKYIVSEDKTDYAFLIDGAWGAGKTFFVENVLESLPPEIKGKCVKVSLHGISDINFLYEELVFDNFYKKRMRSKWKKLTNGFARATFKRFRIDSSVFSEAVLNVFEKPKIYIFDDIERCGLKDYELLGLADKLISTFGSKVVLIAHQEELLVKMPEFKKIREKVIGKTVKVNPSPEIVLNDFLDKSKCSRKNEVLCKEILGSAQDSIFRAYEESSLNNLRLLKRALLELEHIFKLTQGAKLNQAGNEALAYAYTAFYLEYHGGDIKNIDVDKLGEYWFGGLGEEDKKLAALINEKYKNFNFSKEVLPAKFMLELVSKASLSDQDVLDQLELSPYYNQIKFEKSWRSVWRWSQKNAEEVEVDIARFESDWTKQNFIEFGDIMHAAGIKIWLARIGVINMSVEESVRESKVYIDNIYSHDQFSAEFPYESLSVENGFLATSYENLGYFESDSSEFAEITRYLVQKVNCKLKGNIRKDVLIAYKRWTENPQSFFEKLSKLDRHDGGFADTSFFEYLNAYQFYKDFLRLHASVQLSLMINISVRHRSASKIPRSEKIWLRKFARYVYTENTSLHKLDQERMRYMYRNFLKNDQMEMLAQTLNRRGFRSKDQLLLSYV</sequence>
<evidence type="ECO:0000313" key="2">
    <source>
        <dbReference type="EMBL" id="SFC48831.1"/>
    </source>
</evidence>
<dbReference type="Gene3D" id="3.40.50.300">
    <property type="entry name" value="P-loop containing nucleotide triphosphate hydrolases"/>
    <property type="match status" value="1"/>
</dbReference>
<keyword evidence="3" id="KW-1185">Reference proteome</keyword>
<accession>A0A1I1JKY8</accession>
<evidence type="ECO:0000259" key="1">
    <source>
        <dbReference type="Pfam" id="PF07693"/>
    </source>
</evidence>
<gene>
    <name evidence="2" type="ORF">SAMN05421848_1608</name>
</gene>
<dbReference type="AlphaFoldDB" id="A0A1I1JKY8"/>
<feature type="domain" description="KAP NTPase" evidence="1">
    <location>
        <begin position="16"/>
        <end position="50"/>
    </location>
</feature>
<organism evidence="2 3">
    <name type="scientific">Kushneria avicenniae</name>
    <dbReference type="NCBI Taxonomy" id="402385"/>
    <lineage>
        <taxon>Bacteria</taxon>
        <taxon>Pseudomonadati</taxon>
        <taxon>Pseudomonadota</taxon>
        <taxon>Gammaproteobacteria</taxon>
        <taxon>Oceanospirillales</taxon>
        <taxon>Halomonadaceae</taxon>
        <taxon>Kushneria</taxon>
    </lineage>
</organism>
<evidence type="ECO:0000313" key="3">
    <source>
        <dbReference type="Proteomes" id="UP000199046"/>
    </source>
</evidence>
<dbReference type="Pfam" id="PF07693">
    <property type="entry name" value="KAP_NTPase"/>
    <property type="match status" value="2"/>
</dbReference>
<dbReference type="InterPro" id="IPR027417">
    <property type="entry name" value="P-loop_NTPase"/>
</dbReference>
<dbReference type="RefSeq" id="WP_139215279.1">
    <property type="nucleotide sequence ID" value="NZ_FOLY01000003.1"/>
</dbReference>
<proteinExistence type="predicted"/>
<name>A0A1I1JKY8_9GAMM</name>
<protein>
    <submittedName>
        <fullName evidence="2">KAP family P-loop domain-containing protein</fullName>
    </submittedName>
</protein>
<dbReference type="STRING" id="402385.SAMN05421848_1608"/>
<dbReference type="SUPFAM" id="SSF52540">
    <property type="entry name" value="P-loop containing nucleoside triphosphate hydrolases"/>
    <property type="match status" value="1"/>
</dbReference>
<dbReference type="EMBL" id="FOLY01000003">
    <property type="protein sequence ID" value="SFC48831.1"/>
    <property type="molecule type" value="Genomic_DNA"/>
</dbReference>
<reference evidence="3" key="1">
    <citation type="submission" date="2016-10" db="EMBL/GenBank/DDBJ databases">
        <authorList>
            <person name="Varghese N."/>
            <person name="Submissions S."/>
        </authorList>
    </citation>
    <scope>NUCLEOTIDE SEQUENCE [LARGE SCALE GENOMIC DNA]</scope>
    <source>
        <strain evidence="3">DSM 23439</strain>
    </source>
</reference>
<dbReference type="InterPro" id="IPR011646">
    <property type="entry name" value="KAP_P-loop"/>
</dbReference>
<dbReference type="Proteomes" id="UP000199046">
    <property type="component" value="Unassembled WGS sequence"/>
</dbReference>